<dbReference type="KEGG" id="tvl:FAZ95_35655"/>
<reference evidence="1 2" key="1">
    <citation type="submission" date="2019-05" db="EMBL/GenBank/DDBJ databases">
        <title>Burkholderia sp. DHOD12, isolated from subtropical forest soil.</title>
        <authorList>
            <person name="Gao Z.-H."/>
            <person name="Qiu L.-H."/>
        </authorList>
    </citation>
    <scope>NUCLEOTIDE SEQUENCE [LARGE SCALE GENOMIC DNA]</scope>
    <source>
        <strain evidence="1 2">DHOD12</strain>
    </source>
</reference>
<keyword evidence="2" id="KW-1185">Reference proteome</keyword>
<sequence length="78" mass="8784">MSVFNLGLVASISDDDRALLVEALDLLLRERTGAHRLSREIAMSRGEREPDVCEFGMVDILRLSRKIAEGMPEADRNR</sequence>
<dbReference type="EMBL" id="CP040078">
    <property type="protein sequence ID" value="QCP54300.1"/>
    <property type="molecule type" value="Genomic_DNA"/>
</dbReference>
<protein>
    <submittedName>
        <fullName evidence="1">Uncharacterized protein</fullName>
    </submittedName>
</protein>
<dbReference type="Proteomes" id="UP000298656">
    <property type="component" value="Chromosome 2"/>
</dbReference>
<dbReference type="AlphaFoldDB" id="A0A4V1EIM6"/>
<accession>A0A4V1EIM6</accession>
<gene>
    <name evidence="1" type="ORF">FAZ95_35655</name>
</gene>
<dbReference type="RefSeq" id="WP_137337068.1">
    <property type="nucleotide sequence ID" value="NZ_CP040078.1"/>
</dbReference>
<evidence type="ECO:0000313" key="1">
    <source>
        <dbReference type="EMBL" id="QCP54300.1"/>
    </source>
</evidence>
<evidence type="ECO:0000313" key="2">
    <source>
        <dbReference type="Proteomes" id="UP000298656"/>
    </source>
</evidence>
<name>A0A4V1EIM6_9BURK</name>
<organism evidence="1 2">
    <name type="scientific">Trinickia violacea</name>
    <dbReference type="NCBI Taxonomy" id="2571746"/>
    <lineage>
        <taxon>Bacteria</taxon>
        <taxon>Pseudomonadati</taxon>
        <taxon>Pseudomonadota</taxon>
        <taxon>Betaproteobacteria</taxon>
        <taxon>Burkholderiales</taxon>
        <taxon>Burkholderiaceae</taxon>
        <taxon>Trinickia</taxon>
    </lineage>
</organism>
<dbReference type="OrthoDB" id="9107980at2"/>
<proteinExistence type="predicted"/>